<protein>
    <submittedName>
        <fullName evidence="2">Uncharacterized protein</fullName>
    </submittedName>
</protein>
<dbReference type="EMBL" id="GBXM01103029">
    <property type="protein sequence ID" value="JAH05548.1"/>
    <property type="molecule type" value="Transcribed_RNA"/>
</dbReference>
<evidence type="ECO:0000256" key="1">
    <source>
        <dbReference type="SAM" id="MobiDB-lite"/>
    </source>
</evidence>
<dbReference type="AlphaFoldDB" id="A0A0E9PNX3"/>
<sequence length="22" mass="2237">MPFMPGETPVNTSGRGNTGSSL</sequence>
<reference evidence="2" key="2">
    <citation type="journal article" date="2015" name="Fish Shellfish Immunol.">
        <title>Early steps in the European eel (Anguilla anguilla)-Vibrio vulnificus interaction in the gills: Role of the RtxA13 toxin.</title>
        <authorList>
            <person name="Callol A."/>
            <person name="Pajuelo D."/>
            <person name="Ebbesson L."/>
            <person name="Teles M."/>
            <person name="MacKenzie S."/>
            <person name="Amaro C."/>
        </authorList>
    </citation>
    <scope>NUCLEOTIDE SEQUENCE</scope>
</reference>
<accession>A0A0E9PNX3</accession>
<name>A0A0E9PNX3_ANGAN</name>
<feature type="region of interest" description="Disordered" evidence="1">
    <location>
        <begin position="1"/>
        <end position="22"/>
    </location>
</feature>
<organism evidence="2">
    <name type="scientific">Anguilla anguilla</name>
    <name type="common">European freshwater eel</name>
    <name type="synonym">Muraena anguilla</name>
    <dbReference type="NCBI Taxonomy" id="7936"/>
    <lineage>
        <taxon>Eukaryota</taxon>
        <taxon>Metazoa</taxon>
        <taxon>Chordata</taxon>
        <taxon>Craniata</taxon>
        <taxon>Vertebrata</taxon>
        <taxon>Euteleostomi</taxon>
        <taxon>Actinopterygii</taxon>
        <taxon>Neopterygii</taxon>
        <taxon>Teleostei</taxon>
        <taxon>Anguilliformes</taxon>
        <taxon>Anguillidae</taxon>
        <taxon>Anguilla</taxon>
    </lineage>
</organism>
<proteinExistence type="predicted"/>
<feature type="compositionally biased region" description="Polar residues" evidence="1">
    <location>
        <begin position="9"/>
        <end position="22"/>
    </location>
</feature>
<reference evidence="2" key="1">
    <citation type="submission" date="2014-11" db="EMBL/GenBank/DDBJ databases">
        <authorList>
            <person name="Amaro Gonzalez C."/>
        </authorList>
    </citation>
    <scope>NUCLEOTIDE SEQUENCE</scope>
</reference>
<evidence type="ECO:0000313" key="2">
    <source>
        <dbReference type="EMBL" id="JAH05548.1"/>
    </source>
</evidence>